<name>A0A0A7ECX1_9GAMM</name>
<feature type="coiled-coil region" evidence="1">
    <location>
        <begin position="116"/>
        <end position="173"/>
    </location>
</feature>
<gene>
    <name evidence="2" type="ORF">OM33_01240</name>
</gene>
<dbReference type="Proteomes" id="UP000030341">
    <property type="component" value="Chromosome 1"/>
</dbReference>
<dbReference type="EMBL" id="CP009888">
    <property type="protein sequence ID" value="AIY63931.1"/>
    <property type="molecule type" value="Genomic_DNA"/>
</dbReference>
<protein>
    <submittedName>
        <fullName evidence="2">Uncharacterized protein</fullName>
    </submittedName>
</protein>
<keyword evidence="1" id="KW-0175">Coiled coil</keyword>
<dbReference type="STRING" id="1348114.OM33_01240"/>
<organism evidence="2 3">
    <name type="scientific">Pseudoalteromonas piratica</name>
    <dbReference type="NCBI Taxonomy" id="1348114"/>
    <lineage>
        <taxon>Bacteria</taxon>
        <taxon>Pseudomonadati</taxon>
        <taxon>Pseudomonadota</taxon>
        <taxon>Gammaproteobacteria</taxon>
        <taxon>Alteromonadales</taxon>
        <taxon>Pseudoalteromonadaceae</taxon>
        <taxon>Pseudoalteromonas</taxon>
    </lineage>
</organism>
<evidence type="ECO:0000313" key="3">
    <source>
        <dbReference type="Proteomes" id="UP000030341"/>
    </source>
</evidence>
<dbReference type="HOGENOM" id="CLU_1244467_0_0_6"/>
<keyword evidence="3" id="KW-1185">Reference proteome</keyword>
<accession>A0A0A7ECX1</accession>
<evidence type="ECO:0000313" key="2">
    <source>
        <dbReference type="EMBL" id="AIY63931.1"/>
    </source>
</evidence>
<dbReference type="KEGG" id="pseo:OM33_01240"/>
<reference evidence="2 3" key="1">
    <citation type="submission" date="2014-11" db="EMBL/GenBank/DDBJ databases">
        <title>Complete Genome Sequence of Pseudoalteromonas sp. Strain OCN003 Isolated from Kaneohe Bay, Oahu, Hawaii.</title>
        <authorList>
            <person name="Beurmann S."/>
            <person name="Videau P."/>
            <person name="Ushijima B."/>
            <person name="Smith A.M."/>
            <person name="Aeby G.S."/>
            <person name="Callahan S.M."/>
            <person name="Belcaid M."/>
        </authorList>
    </citation>
    <scope>NUCLEOTIDE SEQUENCE [LARGE SCALE GENOMIC DNA]</scope>
    <source>
        <strain evidence="2 3">OCN003</strain>
    </source>
</reference>
<evidence type="ECO:0000256" key="1">
    <source>
        <dbReference type="SAM" id="Coils"/>
    </source>
</evidence>
<dbReference type="RefSeq" id="WP_038637684.1">
    <property type="nucleotide sequence ID" value="NZ_CP009888.1"/>
</dbReference>
<sequence>MAKGAKKGENRFKTSQESRVLTRLQRIQEIVIPKIKSYLDLIHFKNKTKFQEMCAEVFNEDLPINMKAISRRTIANSPYWNELGPIYYLHYGDDQHSDLETIKAKALNSFSDMEKREELEREINNLTIQNEALIKAIGEAKLSSKSIEDSYSLQKLKQDLDNLICVIDFLVKATEGIVVIDKENETIINMADDLHGKLPSQFAKTYFKHIGNEND</sequence>
<proteinExistence type="predicted"/>
<dbReference type="OrthoDB" id="6947535at2"/>
<dbReference type="AlphaFoldDB" id="A0A0A7ECX1"/>